<keyword evidence="6 9" id="KW-1133">Transmembrane helix</keyword>
<dbReference type="Gene3D" id="1.20.5.1030">
    <property type="entry name" value="Preprotein translocase secy subunit"/>
    <property type="match status" value="1"/>
</dbReference>
<evidence type="ECO:0000313" key="11">
    <source>
        <dbReference type="EMBL" id="TCZ51789.1"/>
    </source>
</evidence>
<evidence type="ECO:0000256" key="10">
    <source>
        <dbReference type="SAM" id="MobiDB-lite"/>
    </source>
</evidence>
<evidence type="ECO:0000256" key="9">
    <source>
        <dbReference type="HAMAP-Rule" id="MF_00422"/>
    </source>
</evidence>
<name>A0A4R4D2V8_9PROT</name>
<sequence length="113" mass="11969">MAGSRPLAPEPQVPQEAGSNLFEGGALPRRAGAGDRPRSVPPQPGRFVALAKLDPAQYVRDVRTEVAKVTWPSRKETLITTGLVLAMSALAAVFFLVVDQVIALGMRGLFGMG</sequence>
<keyword evidence="2 9" id="KW-0813">Transport</keyword>
<dbReference type="PANTHER" id="PTHR33910">
    <property type="entry name" value="PROTEIN TRANSLOCASE SUBUNIT SECE"/>
    <property type="match status" value="1"/>
</dbReference>
<evidence type="ECO:0000256" key="8">
    <source>
        <dbReference type="ARBA" id="ARBA00023136"/>
    </source>
</evidence>
<dbReference type="InterPro" id="IPR001901">
    <property type="entry name" value="Translocase_SecE/Sec61-g"/>
</dbReference>
<comment type="subunit">
    <text evidence="9">Component of the Sec protein translocase complex. Heterotrimer consisting of SecY, SecE and SecG subunits. The heterotrimers can form oligomers, although 1 heterotrimer is thought to be able to translocate proteins. Interacts with the ribosome. Interacts with SecDF, and other proteins may be involved. Interacts with SecA.</text>
</comment>
<dbReference type="Proteomes" id="UP000295023">
    <property type="component" value="Unassembled WGS sequence"/>
</dbReference>
<dbReference type="GO" id="GO:0065002">
    <property type="term" value="P:intracellular protein transmembrane transport"/>
    <property type="evidence" value="ECO:0007669"/>
    <property type="project" value="UniProtKB-UniRule"/>
</dbReference>
<dbReference type="NCBIfam" id="TIGR00964">
    <property type="entry name" value="secE_bact"/>
    <property type="match status" value="1"/>
</dbReference>
<dbReference type="PROSITE" id="PS01067">
    <property type="entry name" value="SECE_SEC61G"/>
    <property type="match status" value="1"/>
</dbReference>
<dbReference type="GO" id="GO:0008320">
    <property type="term" value="F:protein transmembrane transporter activity"/>
    <property type="evidence" value="ECO:0007669"/>
    <property type="project" value="UniProtKB-UniRule"/>
</dbReference>
<dbReference type="AlphaFoldDB" id="A0A4R4D2V8"/>
<keyword evidence="4 9" id="KW-0812">Transmembrane</keyword>
<dbReference type="GO" id="GO:0043952">
    <property type="term" value="P:protein transport by the Sec complex"/>
    <property type="evidence" value="ECO:0007669"/>
    <property type="project" value="UniProtKB-UniRule"/>
</dbReference>
<comment type="caution">
    <text evidence="11">The sequence shown here is derived from an EMBL/GenBank/DDBJ whole genome shotgun (WGS) entry which is preliminary data.</text>
</comment>
<evidence type="ECO:0000256" key="2">
    <source>
        <dbReference type="ARBA" id="ARBA00022448"/>
    </source>
</evidence>
<organism evidence="11 12">
    <name type="scientific">Roseicella aquatilis</name>
    <dbReference type="NCBI Taxonomy" id="2527868"/>
    <lineage>
        <taxon>Bacteria</taxon>
        <taxon>Pseudomonadati</taxon>
        <taxon>Pseudomonadota</taxon>
        <taxon>Alphaproteobacteria</taxon>
        <taxon>Acetobacterales</taxon>
        <taxon>Roseomonadaceae</taxon>
        <taxon>Roseicella</taxon>
    </lineage>
</organism>
<protein>
    <recommendedName>
        <fullName evidence="9">Protein translocase subunit SecE</fullName>
    </recommendedName>
</protein>
<evidence type="ECO:0000256" key="5">
    <source>
        <dbReference type="ARBA" id="ARBA00022927"/>
    </source>
</evidence>
<gene>
    <name evidence="9 11" type="primary">secE</name>
    <name evidence="11" type="ORF">EXY23_26695</name>
</gene>
<dbReference type="PANTHER" id="PTHR33910:SF1">
    <property type="entry name" value="PROTEIN TRANSLOCASE SUBUNIT SECE"/>
    <property type="match status" value="1"/>
</dbReference>
<keyword evidence="7 9" id="KW-0811">Translocation</keyword>
<evidence type="ECO:0000256" key="3">
    <source>
        <dbReference type="ARBA" id="ARBA00022475"/>
    </source>
</evidence>
<evidence type="ECO:0000313" key="12">
    <source>
        <dbReference type="Proteomes" id="UP000295023"/>
    </source>
</evidence>
<feature type="transmembrane region" description="Helical" evidence="9">
    <location>
        <begin position="78"/>
        <end position="98"/>
    </location>
</feature>
<dbReference type="OrthoDB" id="9812738at2"/>
<dbReference type="GO" id="GO:0009306">
    <property type="term" value="P:protein secretion"/>
    <property type="evidence" value="ECO:0007669"/>
    <property type="project" value="UniProtKB-UniRule"/>
</dbReference>
<evidence type="ECO:0000256" key="1">
    <source>
        <dbReference type="ARBA" id="ARBA00004370"/>
    </source>
</evidence>
<feature type="region of interest" description="Disordered" evidence="10">
    <location>
        <begin position="1"/>
        <end position="45"/>
    </location>
</feature>
<dbReference type="Pfam" id="PF00584">
    <property type="entry name" value="SecE"/>
    <property type="match status" value="1"/>
</dbReference>
<dbReference type="GO" id="GO:0005886">
    <property type="term" value="C:plasma membrane"/>
    <property type="evidence" value="ECO:0007669"/>
    <property type="project" value="UniProtKB-SubCell"/>
</dbReference>
<evidence type="ECO:0000256" key="6">
    <source>
        <dbReference type="ARBA" id="ARBA00022989"/>
    </source>
</evidence>
<keyword evidence="8 9" id="KW-0472">Membrane</keyword>
<dbReference type="GO" id="GO:0006605">
    <property type="term" value="P:protein targeting"/>
    <property type="evidence" value="ECO:0007669"/>
    <property type="project" value="UniProtKB-UniRule"/>
</dbReference>
<comment type="function">
    <text evidence="9">Essential subunit of the Sec protein translocation channel SecYEG. Clamps together the 2 halves of SecY. May contact the channel plug during translocation.</text>
</comment>
<reference evidence="11 12" key="1">
    <citation type="submission" date="2019-03" db="EMBL/GenBank/DDBJ databases">
        <title>Paracraurococcus aquatilis NE82 genome sequence.</title>
        <authorList>
            <person name="Zhao Y."/>
            <person name="Du Z."/>
        </authorList>
    </citation>
    <scope>NUCLEOTIDE SEQUENCE [LARGE SCALE GENOMIC DNA]</scope>
    <source>
        <strain evidence="11 12">NE82</strain>
    </source>
</reference>
<comment type="similarity">
    <text evidence="9">Belongs to the SecE/SEC61-gamma family.</text>
</comment>
<evidence type="ECO:0000256" key="4">
    <source>
        <dbReference type="ARBA" id="ARBA00022692"/>
    </source>
</evidence>
<comment type="subcellular location">
    <subcellularLocation>
        <location evidence="9">Cell membrane</location>
        <topology evidence="9">Single-pass membrane protein</topology>
    </subcellularLocation>
    <subcellularLocation>
        <location evidence="1">Membrane</location>
    </subcellularLocation>
</comment>
<dbReference type="HAMAP" id="MF_00422">
    <property type="entry name" value="SecE"/>
    <property type="match status" value="1"/>
</dbReference>
<keyword evidence="5 9" id="KW-0653">Protein transport</keyword>
<proteinExistence type="inferred from homology"/>
<keyword evidence="12" id="KW-1185">Reference proteome</keyword>
<evidence type="ECO:0000256" key="7">
    <source>
        <dbReference type="ARBA" id="ARBA00023010"/>
    </source>
</evidence>
<dbReference type="InterPro" id="IPR038379">
    <property type="entry name" value="SecE_sf"/>
</dbReference>
<dbReference type="InterPro" id="IPR005807">
    <property type="entry name" value="SecE_bac"/>
</dbReference>
<accession>A0A4R4D2V8</accession>
<dbReference type="EMBL" id="SKBM01000053">
    <property type="protein sequence ID" value="TCZ51789.1"/>
    <property type="molecule type" value="Genomic_DNA"/>
</dbReference>
<keyword evidence="3 9" id="KW-1003">Cell membrane</keyword>